<evidence type="ECO:0000259" key="8">
    <source>
        <dbReference type="Pfam" id="PF08335"/>
    </source>
</evidence>
<evidence type="ECO:0000259" key="7">
    <source>
        <dbReference type="Pfam" id="PF03710"/>
    </source>
</evidence>
<reference evidence="9" key="1">
    <citation type="submission" date="2023-01" db="EMBL/GenBank/DDBJ databases">
        <title>The diversity of Class Acidimicrobiia in South China Sea sediment environments and the proposal of Iamia marina sp. nov., a novel species of the genus Iamia.</title>
        <authorList>
            <person name="He Y."/>
            <person name="Tian X."/>
        </authorList>
    </citation>
    <scope>NUCLEOTIDE SEQUENCE</scope>
    <source>
        <strain evidence="9">DSM 19957</strain>
    </source>
</reference>
<organism evidence="9 10">
    <name type="scientific">Iamia majanohamensis</name>
    <dbReference type="NCBI Taxonomy" id="467976"/>
    <lineage>
        <taxon>Bacteria</taxon>
        <taxon>Bacillati</taxon>
        <taxon>Actinomycetota</taxon>
        <taxon>Acidimicrobiia</taxon>
        <taxon>Acidimicrobiales</taxon>
        <taxon>Iamiaceae</taxon>
        <taxon>Iamia</taxon>
    </lineage>
</organism>
<feature type="domain" description="PII-uridylyltransferase/Glutamine-synthetase adenylyltransferase" evidence="8">
    <location>
        <begin position="259"/>
        <end position="405"/>
    </location>
</feature>
<evidence type="ECO:0000256" key="5">
    <source>
        <dbReference type="ARBA" id="ARBA00022842"/>
    </source>
</evidence>
<protein>
    <submittedName>
        <fullName evidence="9">Bifunctional [glutamine synthetase] adenylyltransferase/[glutamine synthetase]-adenylyl-L-tyrosine phosphorylase</fullName>
        <ecNumber evidence="9">2.7.7.42</ecNumber>
        <ecNumber evidence="9">2.7.7.89</ecNumber>
    </submittedName>
</protein>
<dbReference type="EC" id="2.7.7.89" evidence="9"/>
<keyword evidence="6" id="KW-0511">Multifunctional enzyme</keyword>
<dbReference type="Gene3D" id="1.20.120.330">
    <property type="entry name" value="Nucleotidyltransferases domain 2"/>
    <property type="match status" value="2"/>
</dbReference>
<evidence type="ECO:0000256" key="3">
    <source>
        <dbReference type="ARBA" id="ARBA00022741"/>
    </source>
</evidence>
<dbReference type="GO" id="GO:0005829">
    <property type="term" value="C:cytosol"/>
    <property type="evidence" value="ECO:0007669"/>
    <property type="project" value="TreeGrafter"/>
</dbReference>
<dbReference type="InterPro" id="IPR005190">
    <property type="entry name" value="GlnE_rpt_dom"/>
</dbReference>
<dbReference type="GO" id="GO:0047388">
    <property type="term" value="F:[glutamine synthetase]-adenylyl-L-tyrosine phosphorylase activity"/>
    <property type="evidence" value="ECO:0007669"/>
    <property type="project" value="UniProtKB-EC"/>
</dbReference>
<dbReference type="PANTHER" id="PTHR30621:SF0">
    <property type="entry name" value="BIFUNCTIONAL GLUTAMINE SYNTHETASE ADENYLYLTRANSFERASE_ADENYLYL-REMOVING ENZYME"/>
    <property type="match status" value="1"/>
</dbReference>
<dbReference type="SUPFAM" id="SSF81301">
    <property type="entry name" value="Nucleotidyltransferase"/>
    <property type="match status" value="2"/>
</dbReference>
<keyword evidence="3" id="KW-0547">Nucleotide-binding</keyword>
<evidence type="ECO:0000256" key="1">
    <source>
        <dbReference type="ARBA" id="ARBA00022679"/>
    </source>
</evidence>
<dbReference type="GO" id="GO:0000820">
    <property type="term" value="P:regulation of glutamine family amino acid metabolic process"/>
    <property type="evidence" value="ECO:0007669"/>
    <property type="project" value="TreeGrafter"/>
</dbReference>
<evidence type="ECO:0000313" key="10">
    <source>
        <dbReference type="Proteomes" id="UP001216390"/>
    </source>
</evidence>
<keyword evidence="5" id="KW-0460">Magnesium</keyword>
<evidence type="ECO:0000256" key="4">
    <source>
        <dbReference type="ARBA" id="ARBA00022840"/>
    </source>
</evidence>
<dbReference type="KEGG" id="ima:PO878_18645"/>
<dbReference type="AlphaFoldDB" id="A0AAF0BV81"/>
<dbReference type="InterPro" id="IPR023057">
    <property type="entry name" value="GlnE"/>
</dbReference>
<feature type="domain" description="PII-uridylyltransferase/Glutamine-synthetase adenylyltransferase" evidence="8">
    <location>
        <begin position="760"/>
        <end position="868"/>
    </location>
</feature>
<dbReference type="Proteomes" id="UP001216390">
    <property type="component" value="Chromosome"/>
</dbReference>
<dbReference type="Pfam" id="PF08335">
    <property type="entry name" value="GlnD_UR_UTase"/>
    <property type="match status" value="2"/>
</dbReference>
<feature type="domain" description="Glutamate-ammonia ligase adenylyltransferase repeated" evidence="7">
    <location>
        <begin position="507"/>
        <end position="721"/>
    </location>
</feature>
<keyword evidence="2 9" id="KW-0548">Nucleotidyltransferase</keyword>
<keyword evidence="10" id="KW-1185">Reference proteome</keyword>
<dbReference type="Pfam" id="PF03710">
    <property type="entry name" value="GlnE"/>
    <property type="match status" value="2"/>
</dbReference>
<evidence type="ECO:0000256" key="6">
    <source>
        <dbReference type="ARBA" id="ARBA00023268"/>
    </source>
</evidence>
<sequence length="885" mass="94810">MAPTSPLDDLVRRCADPGRADAVLDRLGAARPEDLARTRSDPTLARRVVDVAAASGWLGRLLVADPLALDVLAAPDEAVPVAPTDPRSLARWRHLEHLRIAADDLGGRDPLERTMARITAMGATVLDRALGLAGADDLAVVGMGKAGGTELNYASDVDVVLVGPGAGEAAQRAARRFLDVARTALRVDVDLRPEGRDGPLVRTLDGYVAHWERAEPWERQALLKARPLAGDPSLGTAFAEAAGTQLWERGFGADAIHQVRAMKARTERHAAAGIAGDRDIKRTAGGLRDIEFSVQLLQLVHGPLDPGLRVRGTLPALTALADGGYVGGDDALWLRASYRFLRRLEHAVQLDEDRQTHAVPAGRPERARLARVLGLHDRPRTAAVDELDAELTACRATVRRIHEQVYFRPLLDAFAGVDAPLGAEAAATRLEAFGFADATRTRQAVGELTRGLTRASRLMAQTLPLLLDWLSVGPDPDRGLLALRTLVASDAPAVAAACRDSPEAARRLCLVAATSPTLTRSLGRAPELLRALGEHLEPTGTAARGRLVRSATSRPDVASGRVALAHVVRQEQARVGVADVLDEADPDAVGRALADVARGAVEAAVALARPQVPFAVLALGRLAGGSLGYASDLDLLLAHGATTDAGREEATRAAEEVRRVLLGSGPADRLFEVDLDLRPGGRSAPLVQGRHGIEEHVERWAEPWKRLALSRLEPLAGDLDLARDVVEAVGPTVWRPLTEEDRRAVRRIKARAERERIPAGEDPAFHLKLGPGALADVELTVALLLLDLGRREPGTVAGIEVLRAAGRLDDEEAEALTAAHASCDRARNRWSLVAGRPRNALPAGEDLTTLARSLGTTGPELRDEYLRLTRRARRVVVRRFYGQDA</sequence>
<name>A0AAF0BV81_9ACTN</name>
<dbReference type="CDD" id="cd05401">
    <property type="entry name" value="NT_GlnE_GlnD_like"/>
    <property type="match status" value="2"/>
</dbReference>
<evidence type="ECO:0000313" key="9">
    <source>
        <dbReference type="EMBL" id="WCO66520.1"/>
    </source>
</evidence>
<dbReference type="InterPro" id="IPR013546">
    <property type="entry name" value="PII_UdlTrfase/GS_AdlTrfase"/>
</dbReference>
<dbReference type="InterPro" id="IPR043519">
    <property type="entry name" value="NT_sf"/>
</dbReference>
<feature type="domain" description="Glutamate-ammonia ligase adenylyltransferase repeated" evidence="7">
    <location>
        <begin position="88"/>
        <end position="240"/>
    </location>
</feature>
<dbReference type="PANTHER" id="PTHR30621">
    <property type="entry name" value="GLUTAMINE SYNTHETASE ADENYLYLTRANSFERASE"/>
    <property type="match status" value="1"/>
</dbReference>
<gene>
    <name evidence="9" type="ORF">PO878_18645</name>
</gene>
<dbReference type="EC" id="2.7.7.42" evidence="9"/>
<dbReference type="RefSeq" id="WP_272736043.1">
    <property type="nucleotide sequence ID" value="NZ_CP116942.1"/>
</dbReference>
<dbReference type="GO" id="GO:0005524">
    <property type="term" value="F:ATP binding"/>
    <property type="evidence" value="ECO:0007669"/>
    <property type="project" value="UniProtKB-KW"/>
</dbReference>
<keyword evidence="1 9" id="KW-0808">Transferase</keyword>
<accession>A0AAF0BV81</accession>
<dbReference type="EMBL" id="CP116942">
    <property type="protein sequence ID" value="WCO66520.1"/>
    <property type="molecule type" value="Genomic_DNA"/>
</dbReference>
<dbReference type="SUPFAM" id="SSF81593">
    <property type="entry name" value="Nucleotidyltransferase substrate binding subunit/domain"/>
    <property type="match status" value="2"/>
</dbReference>
<dbReference type="NCBIfam" id="NF010707">
    <property type="entry name" value="PRK14109.1"/>
    <property type="match status" value="1"/>
</dbReference>
<dbReference type="Gene3D" id="3.30.460.10">
    <property type="entry name" value="Beta Polymerase, domain 2"/>
    <property type="match status" value="2"/>
</dbReference>
<keyword evidence="4" id="KW-0067">ATP-binding</keyword>
<evidence type="ECO:0000256" key="2">
    <source>
        <dbReference type="ARBA" id="ARBA00022695"/>
    </source>
</evidence>
<proteinExistence type="predicted"/>
<dbReference type="GO" id="GO:0008882">
    <property type="term" value="F:[glutamate-ammonia-ligase] adenylyltransferase activity"/>
    <property type="evidence" value="ECO:0007669"/>
    <property type="project" value="UniProtKB-EC"/>
</dbReference>